<organism evidence="1 2">
    <name type="scientific">Paramuricea clavata</name>
    <name type="common">Red gorgonian</name>
    <name type="synonym">Violescent sea-whip</name>
    <dbReference type="NCBI Taxonomy" id="317549"/>
    <lineage>
        <taxon>Eukaryota</taxon>
        <taxon>Metazoa</taxon>
        <taxon>Cnidaria</taxon>
        <taxon>Anthozoa</taxon>
        <taxon>Octocorallia</taxon>
        <taxon>Malacalcyonacea</taxon>
        <taxon>Plexauridae</taxon>
        <taxon>Paramuricea</taxon>
    </lineage>
</organism>
<dbReference type="Proteomes" id="UP001152795">
    <property type="component" value="Unassembled WGS sequence"/>
</dbReference>
<dbReference type="AlphaFoldDB" id="A0A6S7HWS5"/>
<accession>A0A6S7HWS5</accession>
<sequence length="134" mass="16306">MSLKKESFGSEIRRLAWERKRRRLEEKRKRLEERKIFLEEQGRRVDKIKDKLLFGKNCEILCRKVEMEKRSFEFRLDLENNERDNTRALRKVIGPDRYLEDGGYDEIEILICPNEVDNTEEEVENYINYGTLVF</sequence>
<reference evidence="1" key="1">
    <citation type="submission" date="2020-04" db="EMBL/GenBank/DDBJ databases">
        <authorList>
            <person name="Alioto T."/>
            <person name="Alioto T."/>
            <person name="Gomez Garrido J."/>
        </authorList>
    </citation>
    <scope>NUCLEOTIDE SEQUENCE</scope>
    <source>
        <strain evidence="1">A484AB</strain>
    </source>
</reference>
<evidence type="ECO:0000313" key="1">
    <source>
        <dbReference type="EMBL" id="CAB4008999.1"/>
    </source>
</evidence>
<dbReference type="EMBL" id="CACRXK020006293">
    <property type="protein sequence ID" value="CAB4008999.1"/>
    <property type="molecule type" value="Genomic_DNA"/>
</dbReference>
<evidence type="ECO:0000313" key="2">
    <source>
        <dbReference type="Proteomes" id="UP001152795"/>
    </source>
</evidence>
<keyword evidence="2" id="KW-1185">Reference proteome</keyword>
<proteinExistence type="predicted"/>
<comment type="caution">
    <text evidence="1">The sequence shown here is derived from an EMBL/GenBank/DDBJ whole genome shotgun (WGS) entry which is preliminary data.</text>
</comment>
<protein>
    <submittedName>
        <fullName evidence="1">Uncharacterized protein</fullName>
    </submittedName>
</protein>
<gene>
    <name evidence="1" type="ORF">PACLA_8A009478</name>
</gene>
<name>A0A6S7HWS5_PARCT</name>